<organism evidence="2 3">
    <name type="scientific">Ditylenchus dipsaci</name>
    <dbReference type="NCBI Taxonomy" id="166011"/>
    <lineage>
        <taxon>Eukaryota</taxon>
        <taxon>Metazoa</taxon>
        <taxon>Ecdysozoa</taxon>
        <taxon>Nematoda</taxon>
        <taxon>Chromadorea</taxon>
        <taxon>Rhabditida</taxon>
        <taxon>Tylenchina</taxon>
        <taxon>Tylenchomorpha</taxon>
        <taxon>Sphaerularioidea</taxon>
        <taxon>Anguinidae</taxon>
        <taxon>Anguininae</taxon>
        <taxon>Ditylenchus</taxon>
    </lineage>
</organism>
<keyword evidence="2" id="KW-1185">Reference proteome</keyword>
<dbReference type="GO" id="GO:0016020">
    <property type="term" value="C:membrane"/>
    <property type="evidence" value="ECO:0007669"/>
    <property type="project" value="TreeGrafter"/>
</dbReference>
<protein>
    <submittedName>
        <fullName evidence="3">Transmembrane protein 131-like conserved domain-containing protein</fullName>
    </submittedName>
</protein>
<evidence type="ECO:0000259" key="1">
    <source>
        <dbReference type="Pfam" id="PF24499"/>
    </source>
</evidence>
<name>A0A915DF40_9BILA</name>
<dbReference type="AlphaFoldDB" id="A0A915DF40"/>
<dbReference type="InterPro" id="IPR039877">
    <property type="entry name" value="TMEM131-like"/>
</dbReference>
<dbReference type="PANTHER" id="PTHR22050">
    <property type="entry name" value="RW1 PROTEIN HOMOLOG"/>
    <property type="match status" value="1"/>
</dbReference>
<dbReference type="Pfam" id="PF24499">
    <property type="entry name" value="Ig_TMEM131L_4"/>
    <property type="match status" value="1"/>
</dbReference>
<accession>A0A915DF40</accession>
<evidence type="ECO:0000313" key="3">
    <source>
        <dbReference type="WBParaSite" id="jg18906"/>
    </source>
</evidence>
<proteinExistence type="predicted"/>
<dbReference type="WBParaSite" id="jg18906">
    <property type="protein sequence ID" value="jg18906"/>
    <property type="gene ID" value="jg18906"/>
</dbReference>
<dbReference type="PANTHER" id="PTHR22050:SF0">
    <property type="entry name" value="TRANSMEMBRANE PROTEIN 131 HOMOLOG"/>
    <property type="match status" value="1"/>
</dbReference>
<evidence type="ECO:0000313" key="2">
    <source>
        <dbReference type="Proteomes" id="UP000887574"/>
    </source>
</evidence>
<dbReference type="Proteomes" id="UP000887574">
    <property type="component" value="Unplaced"/>
</dbReference>
<feature type="domain" description="TMEM131L fourth Ig-like" evidence="1">
    <location>
        <begin position="461"/>
        <end position="608"/>
    </location>
</feature>
<sequence length="614" mass="68679">MLSAVHQGQHPCNHGVEVAIAKINIDSTISVQKDDSTKPNAGLYNRQGTIVAESRGGNFNVSVPYEAQIYRVINRGVLLTNNFPFGLAIWNVTLDEGGREAFEVRLVSPIVLLASSQTLPVLLLKYLRQQPSNFTTHCTVHTNVTSFDIPIVVFDGKLEIQLNSLSQSKFDFGVVRVGDRRSILMTIENRNPVPITLRKLQHPLPTTTTLQIVSNFFNSSAASSLTNAAATLSTWITGSDIVLAANSFVVFNYTLLAAPNINSDAAEDPGEHLFQDSFVVHTDFNEFKFPVSFKLSNNYLVAVPETIAFKNCYIGTVHSKNIKVYSTFEDPMPVLRLSIANNDSRFYFAKPSPADIINGTSINPLIRSKQVSNLFNLINECYVGIPLNTPDGQWFAYGLKLPQNLAEIDSYLYSRLRRKWNMLASHKVNTTILLDTPRVKNFEIPVEAELTWPKLLSHSVVHFPLTAIGNFTIVNLTLQNPSTRPVIVQLLPLVIYPDAESMLEFFREEFPAPLTQPVEMNETLMFSLRDTELFTLKPGSPVPKLREELEKVVGGQVPRFTLSMILQPGMKTRVRLGFLPSDYVLRSSLLLIRNNLTGLEPVVLYGQGHKYVWK</sequence>
<reference evidence="3" key="1">
    <citation type="submission" date="2022-11" db="UniProtKB">
        <authorList>
            <consortium name="WormBaseParasite"/>
        </authorList>
    </citation>
    <scope>IDENTIFICATION</scope>
</reference>
<dbReference type="InterPro" id="IPR055436">
    <property type="entry name" value="Ig_TMEM131L_4"/>
</dbReference>